<keyword evidence="12" id="KW-1185">Reference proteome</keyword>
<evidence type="ECO:0000256" key="1">
    <source>
        <dbReference type="ARBA" id="ARBA00004434"/>
    </source>
</evidence>
<organism evidence="11 12">
    <name type="scientific">[Torrubiella] hemipterigena</name>
    <dbReference type="NCBI Taxonomy" id="1531966"/>
    <lineage>
        <taxon>Eukaryota</taxon>
        <taxon>Fungi</taxon>
        <taxon>Dikarya</taxon>
        <taxon>Ascomycota</taxon>
        <taxon>Pezizomycotina</taxon>
        <taxon>Sordariomycetes</taxon>
        <taxon>Hypocreomycetidae</taxon>
        <taxon>Hypocreales</taxon>
        <taxon>Clavicipitaceae</taxon>
        <taxon>Clavicipitaceae incertae sedis</taxon>
        <taxon>'Torrubiella' clade</taxon>
    </lineage>
</organism>
<reference evidence="11 12" key="1">
    <citation type="journal article" date="2015" name="Genome Announc.">
        <title>Draft Genome Sequence and Gene Annotation of the Entomopathogenic Fungus Verticillium hemipterigenum.</title>
        <authorList>
            <person name="Horn F."/>
            <person name="Habel A."/>
            <person name="Scharf D.H."/>
            <person name="Dworschak J."/>
            <person name="Brakhage A.A."/>
            <person name="Guthke R."/>
            <person name="Hertweck C."/>
            <person name="Linde J."/>
        </authorList>
    </citation>
    <scope>NUCLEOTIDE SEQUENCE [LARGE SCALE GENOMIC DNA]</scope>
</reference>
<keyword evidence="4 9" id="KW-1133">Transmembrane helix</keyword>
<evidence type="ECO:0000256" key="6">
    <source>
        <dbReference type="ARBA" id="ARBA00023136"/>
    </source>
</evidence>
<proteinExistence type="predicted"/>
<evidence type="ECO:0000256" key="8">
    <source>
        <dbReference type="SAM" id="MobiDB-lite"/>
    </source>
</evidence>
<feature type="domain" description="Letm1 RBD" evidence="10">
    <location>
        <begin position="162"/>
        <end position="342"/>
    </location>
</feature>
<dbReference type="PANTHER" id="PTHR14009">
    <property type="entry name" value="LEUCINE ZIPPER-EF-HAND CONTAINING TRANSMEMBRANE PROTEIN"/>
    <property type="match status" value="1"/>
</dbReference>
<dbReference type="OrthoDB" id="73691at2759"/>
<dbReference type="GO" id="GO:0030003">
    <property type="term" value="P:intracellular monoatomic cation homeostasis"/>
    <property type="evidence" value="ECO:0007669"/>
    <property type="project" value="TreeGrafter"/>
</dbReference>
<feature type="region of interest" description="Disordered" evidence="8">
    <location>
        <begin position="44"/>
        <end position="69"/>
    </location>
</feature>
<dbReference type="STRING" id="1531966.A0A0A1SJB3"/>
<dbReference type="Proteomes" id="UP000039046">
    <property type="component" value="Unassembled WGS sequence"/>
</dbReference>
<keyword evidence="3" id="KW-0999">Mitochondrion inner membrane</keyword>
<sequence length="342" mass="39139">MAPPLLLQCHSHGLLLSTRALMHKTPAITRAVWQSRLAHTKPKLRAGEKSPLLNPPASTRPPILATPERSRSDSAASYYFNLGKAYLKFYKDGLKAVFQNRRLLKEKLDRTPVDDRPSIYKPHYVPKSFSRADWVLFWRVKHDMLRLPFFGLMLLVIGEFTALVVLWVDGVVPYTCRIPKQIGNNLQQAEERRKLVFNELEAKYPQGVLSPGVNTAVARKHVLRSLHIAGNMWDKLGFIPPGMWGIKGNLRMAFLEGDDKNIVEDGGIMGLEADELRIACAERGIDTLGRSDNDLRRWLGDWLRLTAAEDIQERRRRMATLLLTRAEHWPQTRNFALPDWHL</sequence>
<dbReference type="Pfam" id="PF07766">
    <property type="entry name" value="LETM1_RBD"/>
    <property type="match status" value="1"/>
</dbReference>
<dbReference type="PROSITE" id="PS51758">
    <property type="entry name" value="LETM1_RBD"/>
    <property type="match status" value="1"/>
</dbReference>
<evidence type="ECO:0000256" key="2">
    <source>
        <dbReference type="ARBA" id="ARBA00022692"/>
    </source>
</evidence>
<evidence type="ECO:0000256" key="4">
    <source>
        <dbReference type="ARBA" id="ARBA00022989"/>
    </source>
</evidence>
<dbReference type="PANTHER" id="PTHR14009:SF1">
    <property type="entry name" value="MITOCHONDRIAL PROTON_CALCIUM EXCHANGER PROTEIN"/>
    <property type="match status" value="1"/>
</dbReference>
<dbReference type="HOGENOM" id="CLU_048915_0_0_1"/>
<dbReference type="InterPro" id="IPR033122">
    <property type="entry name" value="LETM1-like_RBD"/>
</dbReference>
<evidence type="ECO:0000256" key="9">
    <source>
        <dbReference type="SAM" id="Phobius"/>
    </source>
</evidence>
<dbReference type="EMBL" id="CDHN01000001">
    <property type="protein sequence ID" value="CEJ80238.1"/>
    <property type="molecule type" value="Genomic_DNA"/>
</dbReference>
<dbReference type="InterPro" id="IPR044202">
    <property type="entry name" value="LETM1/MDM38-like"/>
</dbReference>
<keyword evidence="5 7" id="KW-0496">Mitochondrion</keyword>
<evidence type="ECO:0000313" key="12">
    <source>
        <dbReference type="Proteomes" id="UP000039046"/>
    </source>
</evidence>
<gene>
    <name evidence="11" type="ORF">VHEMI00434</name>
</gene>
<evidence type="ECO:0000256" key="5">
    <source>
        <dbReference type="ARBA" id="ARBA00023128"/>
    </source>
</evidence>
<comment type="subcellular location">
    <subcellularLocation>
        <location evidence="1">Mitochondrion inner membrane</location>
        <topology evidence="1">Single-pass membrane protein</topology>
    </subcellularLocation>
</comment>
<evidence type="ECO:0000256" key="3">
    <source>
        <dbReference type="ARBA" id="ARBA00022792"/>
    </source>
</evidence>
<dbReference type="GO" id="GO:0043022">
    <property type="term" value="F:ribosome binding"/>
    <property type="evidence" value="ECO:0007669"/>
    <property type="project" value="InterPro"/>
</dbReference>
<evidence type="ECO:0000313" key="11">
    <source>
        <dbReference type="EMBL" id="CEJ80238.1"/>
    </source>
</evidence>
<dbReference type="AlphaFoldDB" id="A0A0A1SJB3"/>
<keyword evidence="2 9" id="KW-0812">Transmembrane</keyword>
<evidence type="ECO:0000259" key="10">
    <source>
        <dbReference type="PROSITE" id="PS51758"/>
    </source>
</evidence>
<evidence type="ECO:0000256" key="7">
    <source>
        <dbReference type="PROSITE-ProRule" id="PRU01094"/>
    </source>
</evidence>
<feature type="transmembrane region" description="Helical" evidence="9">
    <location>
        <begin position="147"/>
        <end position="168"/>
    </location>
</feature>
<dbReference type="GO" id="GO:0005743">
    <property type="term" value="C:mitochondrial inner membrane"/>
    <property type="evidence" value="ECO:0007669"/>
    <property type="project" value="UniProtKB-SubCell"/>
</dbReference>
<keyword evidence="6 9" id="KW-0472">Membrane</keyword>
<accession>A0A0A1SJB3</accession>
<protein>
    <submittedName>
        <fullName evidence="11">Putative LETM1-like protein</fullName>
    </submittedName>
</protein>
<name>A0A0A1SJB3_9HYPO</name>